<dbReference type="PANTHER" id="PTHR11129">
    <property type="entry name" value="PROTEIN FARNESYLTRANSFERASE ALPHA SUBUNIT/RAB GERANYLGERANYL TRANSFERASE ALPHA SUBUNIT"/>
    <property type="match status" value="1"/>
</dbReference>
<evidence type="ECO:0000256" key="5">
    <source>
        <dbReference type="ARBA" id="ARBA00022679"/>
    </source>
</evidence>
<dbReference type="eggNOG" id="KOG0529">
    <property type="taxonomic scope" value="Eukaryota"/>
</dbReference>
<keyword evidence="5 9" id="KW-0808">Transferase</keyword>
<evidence type="ECO:0000313" key="10">
    <source>
        <dbReference type="EnsemblProtists" id="EOD36143"/>
    </source>
</evidence>
<name>A0A0D3KK58_EMIH1</name>
<dbReference type="Pfam" id="PF01239">
    <property type="entry name" value="PPTA"/>
    <property type="match status" value="4"/>
</dbReference>
<evidence type="ECO:0000256" key="1">
    <source>
        <dbReference type="ARBA" id="ARBA00006734"/>
    </source>
</evidence>
<comment type="function">
    <text evidence="9">Catalyzes the transfer of a geranyl-geranyl moiety from geranyl-geranyl pyrophosphate to cysteines occuring in specific C-terminal amino acid sequences.</text>
</comment>
<evidence type="ECO:0000256" key="8">
    <source>
        <dbReference type="ARBA" id="ARBA00047658"/>
    </source>
</evidence>
<evidence type="ECO:0000256" key="4">
    <source>
        <dbReference type="ARBA" id="ARBA00022602"/>
    </source>
</evidence>
<keyword evidence="11" id="KW-1185">Reference proteome</keyword>
<sequence length="338" mass="36840">MHNVKKKHLSAEQAAAKRLENVQRAASYSALSRAAFARRAAGLWDAASLEAAARVLEVNPDMAPIWNFRRECLQSLHGASVPPDAAAEPAGAVRAACEAELALTQACLGANPKSYPVWYHRTWVLTWGGCGWAYARELKLTTKLLSLDERNFHCWTHRRFVVQLSKVTAEAELRFTTQKVEANFSNYSAWHYRSKLLPAMHAAADPAATAAASGALRAALLAELELLRNAFFTAPEDQSAWFYHRWVLSRLRPTGGGLLRGEAEVLRELRDVEPDAKWPLAALAHALALLGEAGAATEAEAAEREAALTSLCGIDPARRRYYEASLAGGASAEPEEAA</sequence>
<reference evidence="10" key="2">
    <citation type="submission" date="2024-10" db="UniProtKB">
        <authorList>
            <consortium name="EnsemblProtists"/>
        </authorList>
    </citation>
    <scope>IDENTIFICATION</scope>
</reference>
<dbReference type="FunFam" id="1.25.40.120:FF:000035">
    <property type="entry name" value="Geranylgeranyl transferase type-2 subunit alpha"/>
    <property type="match status" value="1"/>
</dbReference>
<dbReference type="STRING" id="2903.R1DKV6"/>
<comment type="similarity">
    <text evidence="1 9">Belongs to the protein prenyltransferase subunit alpha family.</text>
</comment>
<dbReference type="EC" id="2.5.1.60" evidence="2 9"/>
<evidence type="ECO:0000256" key="7">
    <source>
        <dbReference type="ARBA" id="ARBA00031267"/>
    </source>
</evidence>
<dbReference type="OMA" id="RKFPKCY"/>
<dbReference type="KEGG" id="ehx:EMIHUDRAFT_226711"/>
<evidence type="ECO:0000256" key="6">
    <source>
        <dbReference type="ARBA" id="ARBA00022737"/>
    </source>
</evidence>
<dbReference type="SUPFAM" id="SSF48439">
    <property type="entry name" value="Protein prenylyltransferase"/>
    <property type="match status" value="1"/>
</dbReference>
<reference evidence="11" key="1">
    <citation type="journal article" date="2013" name="Nature">
        <title>Pan genome of the phytoplankton Emiliania underpins its global distribution.</title>
        <authorList>
            <person name="Read B.A."/>
            <person name="Kegel J."/>
            <person name="Klute M.J."/>
            <person name="Kuo A."/>
            <person name="Lefebvre S.C."/>
            <person name="Maumus F."/>
            <person name="Mayer C."/>
            <person name="Miller J."/>
            <person name="Monier A."/>
            <person name="Salamov A."/>
            <person name="Young J."/>
            <person name="Aguilar M."/>
            <person name="Claverie J.M."/>
            <person name="Frickenhaus S."/>
            <person name="Gonzalez K."/>
            <person name="Herman E.K."/>
            <person name="Lin Y.C."/>
            <person name="Napier J."/>
            <person name="Ogata H."/>
            <person name="Sarno A.F."/>
            <person name="Shmutz J."/>
            <person name="Schroeder D."/>
            <person name="de Vargas C."/>
            <person name="Verret F."/>
            <person name="von Dassow P."/>
            <person name="Valentin K."/>
            <person name="Van de Peer Y."/>
            <person name="Wheeler G."/>
            <person name="Dacks J.B."/>
            <person name="Delwiche C.F."/>
            <person name="Dyhrman S.T."/>
            <person name="Glockner G."/>
            <person name="John U."/>
            <person name="Richards T."/>
            <person name="Worden A.Z."/>
            <person name="Zhang X."/>
            <person name="Grigoriev I.V."/>
            <person name="Allen A.E."/>
            <person name="Bidle K."/>
            <person name="Borodovsky M."/>
            <person name="Bowler C."/>
            <person name="Brownlee C."/>
            <person name="Cock J.M."/>
            <person name="Elias M."/>
            <person name="Gladyshev V.N."/>
            <person name="Groth M."/>
            <person name="Guda C."/>
            <person name="Hadaegh A."/>
            <person name="Iglesias-Rodriguez M.D."/>
            <person name="Jenkins J."/>
            <person name="Jones B.M."/>
            <person name="Lawson T."/>
            <person name="Leese F."/>
            <person name="Lindquist E."/>
            <person name="Lobanov A."/>
            <person name="Lomsadze A."/>
            <person name="Malik S.B."/>
            <person name="Marsh M.E."/>
            <person name="Mackinder L."/>
            <person name="Mock T."/>
            <person name="Mueller-Roeber B."/>
            <person name="Pagarete A."/>
            <person name="Parker M."/>
            <person name="Probert I."/>
            <person name="Quesneville H."/>
            <person name="Raines C."/>
            <person name="Rensing S.A."/>
            <person name="Riano-Pachon D.M."/>
            <person name="Richier S."/>
            <person name="Rokitta S."/>
            <person name="Shiraiwa Y."/>
            <person name="Soanes D.M."/>
            <person name="van der Giezen M."/>
            <person name="Wahlund T.M."/>
            <person name="Williams B."/>
            <person name="Wilson W."/>
            <person name="Wolfe G."/>
            <person name="Wurch L.L."/>
        </authorList>
    </citation>
    <scope>NUCLEOTIDE SEQUENCE</scope>
</reference>
<dbReference type="PaxDb" id="2903-EOD36143"/>
<dbReference type="GO" id="GO:0005968">
    <property type="term" value="C:Rab-protein geranylgeranyltransferase complex"/>
    <property type="evidence" value="ECO:0007669"/>
    <property type="project" value="TreeGrafter"/>
</dbReference>
<evidence type="ECO:0000256" key="3">
    <source>
        <dbReference type="ARBA" id="ARBA00014772"/>
    </source>
</evidence>
<evidence type="ECO:0000256" key="2">
    <source>
        <dbReference type="ARBA" id="ARBA00012656"/>
    </source>
</evidence>
<dbReference type="PANTHER" id="PTHR11129:SF2">
    <property type="entry name" value="GERANYLGERANYL TRANSFERASE TYPE-2 SUBUNIT ALPHA"/>
    <property type="match status" value="1"/>
</dbReference>
<evidence type="ECO:0000256" key="9">
    <source>
        <dbReference type="RuleBase" id="RU367120"/>
    </source>
</evidence>
<keyword evidence="6" id="KW-0677">Repeat</keyword>
<dbReference type="HOGENOM" id="CLU_031996_0_0_1"/>
<dbReference type="GO" id="GO:0097354">
    <property type="term" value="P:prenylation"/>
    <property type="evidence" value="ECO:0007669"/>
    <property type="project" value="UniProtKB-UniRule"/>
</dbReference>
<dbReference type="AlphaFoldDB" id="A0A0D3KK58"/>
<evidence type="ECO:0000313" key="11">
    <source>
        <dbReference type="Proteomes" id="UP000013827"/>
    </source>
</evidence>
<proteinExistence type="inferred from homology"/>
<dbReference type="RefSeq" id="XP_005788572.1">
    <property type="nucleotide sequence ID" value="XM_005788515.1"/>
</dbReference>
<dbReference type="InterPro" id="IPR002088">
    <property type="entry name" value="Prenyl_trans_a"/>
</dbReference>
<organism evidence="10 11">
    <name type="scientific">Emiliania huxleyi (strain CCMP1516)</name>
    <dbReference type="NCBI Taxonomy" id="280463"/>
    <lineage>
        <taxon>Eukaryota</taxon>
        <taxon>Haptista</taxon>
        <taxon>Haptophyta</taxon>
        <taxon>Prymnesiophyceae</taxon>
        <taxon>Isochrysidales</taxon>
        <taxon>Noelaerhabdaceae</taxon>
        <taxon>Emiliania</taxon>
    </lineage>
</organism>
<dbReference type="Proteomes" id="UP000013827">
    <property type="component" value="Unassembled WGS sequence"/>
</dbReference>
<dbReference type="EnsemblProtists" id="EOD36143">
    <property type="protein sequence ID" value="EOD36143"/>
    <property type="gene ID" value="EMIHUDRAFT_226711"/>
</dbReference>
<keyword evidence="4 9" id="KW-0637">Prenyltransferase</keyword>
<dbReference type="GeneID" id="17281414"/>
<dbReference type="Gene3D" id="1.25.40.120">
    <property type="entry name" value="Protein prenylyltransferase"/>
    <property type="match status" value="1"/>
</dbReference>
<dbReference type="PROSITE" id="PS51147">
    <property type="entry name" value="PFTA"/>
    <property type="match status" value="4"/>
</dbReference>
<comment type="catalytic activity">
    <reaction evidence="8 9">
        <text>geranylgeranyl diphosphate + L-cysteinyl-[protein] = S-geranylgeranyl-L-cysteinyl-[protein] + diphosphate</text>
        <dbReference type="Rhea" id="RHEA:21240"/>
        <dbReference type="Rhea" id="RHEA-COMP:10131"/>
        <dbReference type="Rhea" id="RHEA-COMP:11537"/>
        <dbReference type="ChEBI" id="CHEBI:29950"/>
        <dbReference type="ChEBI" id="CHEBI:33019"/>
        <dbReference type="ChEBI" id="CHEBI:57533"/>
        <dbReference type="ChEBI" id="CHEBI:86021"/>
        <dbReference type="EC" id="2.5.1.60"/>
    </reaction>
</comment>
<dbReference type="GO" id="GO:0004663">
    <property type="term" value="F:Rab geranylgeranyltransferase activity"/>
    <property type="evidence" value="ECO:0007669"/>
    <property type="project" value="UniProtKB-UniRule"/>
</dbReference>
<accession>A0A0D3KK58</accession>
<protein>
    <recommendedName>
        <fullName evidence="3 9">Geranylgeranyl transferase type-2 subunit alpha</fullName>
        <ecNumber evidence="2 9">2.5.1.60</ecNumber>
    </recommendedName>
    <alternativeName>
        <fullName evidence="7 9">Geranylgeranyl transferase type II subunit alpha</fullName>
    </alternativeName>
</protein>